<evidence type="ECO:0000313" key="1">
    <source>
        <dbReference type="EMBL" id="QSH97847.1"/>
    </source>
</evidence>
<evidence type="ECO:0000313" key="2">
    <source>
        <dbReference type="Proteomes" id="UP000663454"/>
    </source>
</evidence>
<accession>A0ABX7LXZ7</accession>
<dbReference type="Proteomes" id="UP000663454">
    <property type="component" value="Chromosome"/>
</dbReference>
<proteinExistence type="predicted"/>
<dbReference type="EMBL" id="CP031393">
    <property type="protein sequence ID" value="QSH97847.1"/>
    <property type="molecule type" value="Genomic_DNA"/>
</dbReference>
<protein>
    <submittedName>
        <fullName evidence="1">Transcriptional regulator</fullName>
    </submittedName>
</protein>
<name>A0ABX7LXZ7_TREMD</name>
<gene>
    <name evidence="1" type="ORF">DWB79_08825</name>
</gene>
<organism evidence="1 2">
    <name type="scientific">Treponema medium</name>
    <dbReference type="NCBI Taxonomy" id="58231"/>
    <lineage>
        <taxon>Bacteria</taxon>
        <taxon>Pseudomonadati</taxon>
        <taxon>Spirochaetota</taxon>
        <taxon>Spirochaetia</taxon>
        <taxon>Spirochaetales</taxon>
        <taxon>Treponemataceae</taxon>
        <taxon>Treponema</taxon>
    </lineage>
</organism>
<sequence>MDTCYSCGGFNTPTLCVVTKGIKADCNHLMRTTYPDICVGVC</sequence>
<keyword evidence="2" id="KW-1185">Reference proteome</keyword>
<reference evidence="1 2" key="1">
    <citation type="submission" date="2018-08" db="EMBL/GenBank/DDBJ databases">
        <authorList>
            <person name="Clegg S.R."/>
            <person name="Carter S.D."/>
            <person name="Radford A.D."/>
            <person name="Darby A."/>
            <person name="Hall N."/>
            <person name="Birtles R."/>
            <person name="Evans N.J."/>
        </authorList>
    </citation>
    <scope>NUCLEOTIDE SEQUENCE [LARGE SCALE GENOMIC DNA]</scope>
    <source>
        <strain evidence="1 2">ATCC 700293</strain>
    </source>
</reference>